<dbReference type="EMBL" id="CP001298">
    <property type="protein sequence ID" value="ACK84211.1"/>
    <property type="molecule type" value="Genomic_DNA"/>
</dbReference>
<evidence type="ECO:0000313" key="3">
    <source>
        <dbReference type="Proteomes" id="UP000002385"/>
    </source>
</evidence>
<proteinExistence type="predicted"/>
<sequence>MNKPPDPRARTVRAEEQARLTHLKFELLEVASTDERLKPGEFRFFSRLLKHLDKKTWTARVSDERMGAEVPRCGDSSVCNSHRKALARHEWLTYEPGSGKKATLYRFPYKPPDEAVMKLYARQRALSERREENGFRPNCSDPDLGGGPTQRWATNQPRGGRQPNPGVGGGPGISCIPSLDHSQEDPLDQEEGLGICSVCEEQAIVMADDGWPYCERCLVGPGLRYERSEAVPAASEDND</sequence>
<protein>
    <submittedName>
        <fullName evidence="2">Uncharacterized protein</fullName>
    </submittedName>
</protein>
<dbReference type="RefSeq" id="WP_015951524.1">
    <property type="nucleotide sequence ID" value="NC_011757.1"/>
</dbReference>
<dbReference type="Proteomes" id="UP000002385">
    <property type="component" value="Chromosome"/>
</dbReference>
<evidence type="ECO:0000313" key="2">
    <source>
        <dbReference type="EMBL" id="ACK84211.1"/>
    </source>
</evidence>
<dbReference type="KEGG" id="mch:Mchl_3391"/>
<organism evidence="2 3">
    <name type="scientific">Methylorubrum extorquens (strain CM4 / NCIMB 13688)</name>
    <name type="common">Methylobacterium extorquens</name>
    <dbReference type="NCBI Taxonomy" id="440085"/>
    <lineage>
        <taxon>Bacteria</taxon>
        <taxon>Pseudomonadati</taxon>
        <taxon>Pseudomonadota</taxon>
        <taxon>Alphaproteobacteria</taxon>
        <taxon>Hyphomicrobiales</taxon>
        <taxon>Methylobacteriaceae</taxon>
        <taxon>Methylorubrum</taxon>
    </lineage>
</organism>
<reference evidence="3" key="1">
    <citation type="submission" date="2008-12" db="EMBL/GenBank/DDBJ databases">
        <title>Complete sequence of chromosome of Methylobacterium chloromethanicum CM4.</title>
        <authorList>
            <consortium name="US DOE Joint Genome Institute"/>
            <person name="Lucas S."/>
            <person name="Copeland A."/>
            <person name="Lapidus A."/>
            <person name="Glavina del Rio T."/>
            <person name="Dalin E."/>
            <person name="Tice H."/>
            <person name="Bruce D."/>
            <person name="Goodwin L."/>
            <person name="Pitluck S."/>
            <person name="Chertkov O."/>
            <person name="Brettin T."/>
            <person name="Detter J.C."/>
            <person name="Han C."/>
            <person name="Larimer F."/>
            <person name="Land M."/>
            <person name="Hauser L."/>
            <person name="Kyrpides N."/>
            <person name="Mikhailova N."/>
            <person name="Marx C."/>
            <person name="Richardson P."/>
        </authorList>
    </citation>
    <scope>NUCLEOTIDE SEQUENCE [LARGE SCALE GENOMIC DNA]</scope>
    <source>
        <strain evidence="3">CM4 / NCIMB 13688</strain>
    </source>
</reference>
<feature type="region of interest" description="Disordered" evidence="1">
    <location>
        <begin position="129"/>
        <end position="187"/>
    </location>
</feature>
<evidence type="ECO:0000256" key="1">
    <source>
        <dbReference type="SAM" id="MobiDB-lite"/>
    </source>
</evidence>
<name>B7KUI2_METC4</name>
<dbReference type="AlphaFoldDB" id="B7KUI2"/>
<reference evidence="2 3" key="2">
    <citation type="journal article" date="2012" name="J. Bacteriol.">
        <title>Complete genome sequences of six strains of the genus Methylobacterium.</title>
        <authorList>
            <person name="Marx C.J."/>
            <person name="Bringel F."/>
            <person name="Chistoserdova L."/>
            <person name="Moulin L."/>
            <person name="Farhan Ul Haque M."/>
            <person name="Fleischman D.E."/>
            <person name="Gruffaz C."/>
            <person name="Jourand P."/>
            <person name="Knief C."/>
            <person name="Lee M.C."/>
            <person name="Muller E.E."/>
            <person name="Nadalig T."/>
            <person name="Peyraud R."/>
            <person name="Roselli S."/>
            <person name="Russ L."/>
            <person name="Goodwin L.A."/>
            <person name="Ivanova N."/>
            <person name="Kyrpides N."/>
            <person name="Lajus A."/>
            <person name="Land M.L."/>
            <person name="Medigue C."/>
            <person name="Mikhailova N."/>
            <person name="Nolan M."/>
            <person name="Woyke T."/>
            <person name="Stolyar S."/>
            <person name="Vorholt J.A."/>
            <person name="Vuilleumier S."/>
        </authorList>
    </citation>
    <scope>NUCLEOTIDE SEQUENCE [LARGE SCALE GENOMIC DNA]</scope>
    <source>
        <strain evidence="3">CM4 / NCIMB 13688</strain>
    </source>
</reference>
<dbReference type="HOGENOM" id="CLU_1159999_0_0_5"/>
<gene>
    <name evidence="2" type="ordered locus">Mchl_3391</name>
</gene>
<feature type="compositionally biased region" description="Low complexity" evidence="1">
    <location>
        <begin position="155"/>
        <end position="165"/>
    </location>
</feature>
<accession>B7KUI2</accession>